<dbReference type="SUPFAM" id="SSF53850">
    <property type="entry name" value="Periplasmic binding protein-like II"/>
    <property type="match status" value="1"/>
</dbReference>
<reference evidence="2" key="2">
    <citation type="submission" date="2021-04" db="EMBL/GenBank/DDBJ databases">
        <authorList>
            <person name="Gilroy R."/>
        </authorList>
    </citation>
    <scope>NUCLEOTIDE SEQUENCE</scope>
    <source>
        <strain evidence="2">ChiGjej4B4-7305</strain>
    </source>
</reference>
<dbReference type="Proteomes" id="UP000824037">
    <property type="component" value="Unassembled WGS sequence"/>
</dbReference>
<dbReference type="EMBL" id="DXBY01000153">
    <property type="protein sequence ID" value="HIZ35885.1"/>
    <property type="molecule type" value="Genomic_DNA"/>
</dbReference>
<feature type="signal peptide" evidence="1">
    <location>
        <begin position="1"/>
        <end position="21"/>
    </location>
</feature>
<dbReference type="PANTHER" id="PTHR43649:SF12">
    <property type="entry name" value="DIACETYLCHITOBIOSE BINDING PROTEIN DASA"/>
    <property type="match status" value="1"/>
</dbReference>
<dbReference type="Gene3D" id="3.40.190.10">
    <property type="entry name" value="Periplasmic binding protein-like II"/>
    <property type="match status" value="1"/>
</dbReference>
<protein>
    <submittedName>
        <fullName evidence="2">Sugar ABC transporter substrate-binding protein</fullName>
    </submittedName>
</protein>
<name>A0A9D2J3S2_9MICO</name>
<accession>A0A9D2J3S2</accession>
<dbReference type="InterPro" id="IPR006059">
    <property type="entry name" value="SBP"/>
</dbReference>
<keyword evidence="1" id="KW-0732">Signal</keyword>
<gene>
    <name evidence="2" type="ORF">H9815_08910</name>
</gene>
<evidence type="ECO:0000313" key="2">
    <source>
        <dbReference type="EMBL" id="HIZ35885.1"/>
    </source>
</evidence>
<comment type="caution">
    <text evidence="2">The sequence shown here is derived from an EMBL/GenBank/DDBJ whole genome shotgun (WGS) entry which is preliminary data.</text>
</comment>
<organism evidence="2 3">
    <name type="scientific">Candidatus Ruania gallistercoris</name>
    <dbReference type="NCBI Taxonomy" id="2838746"/>
    <lineage>
        <taxon>Bacteria</taxon>
        <taxon>Bacillati</taxon>
        <taxon>Actinomycetota</taxon>
        <taxon>Actinomycetes</taxon>
        <taxon>Micrococcales</taxon>
        <taxon>Ruaniaceae</taxon>
        <taxon>Ruania</taxon>
    </lineage>
</organism>
<dbReference type="PROSITE" id="PS51257">
    <property type="entry name" value="PROKAR_LIPOPROTEIN"/>
    <property type="match status" value="1"/>
</dbReference>
<feature type="chain" id="PRO_5038571047" evidence="1">
    <location>
        <begin position="22"/>
        <end position="418"/>
    </location>
</feature>
<evidence type="ECO:0000256" key="1">
    <source>
        <dbReference type="SAM" id="SignalP"/>
    </source>
</evidence>
<dbReference type="InterPro" id="IPR050490">
    <property type="entry name" value="Bact_solute-bd_prot1"/>
</dbReference>
<proteinExistence type="predicted"/>
<sequence>MKRTTVAKVTGMAAAAMVLVAACGGGDDGSGGEPENPEDVSGDVTFWFYPVGVSETTDWWQPHVEAFNEEYPNVNIELVPQSFSNREDAIVTAVAGQNAPDVIYFNPDFIPQWAEEEMLMPLDDLRDDWDDFYDSSLEANTWEDTLYGAPVLMQMMTSYCNTEALEAADAECPTTWDEFREAAPKFVDAGYYATEYSGTSTLNHTFYMFLWQAGGEVLTEDMSAAAFNSPEGLEALELIQEMVQEEWVPQQPLTVMEPFEQTAVGQGEVGYVMGGNLTQTRELVDPDIIEVVPPLQNVEQVAGGSVGAWSIFNTTENPEAARAWVRFLSDEDFQRDFLADTGYLPPRESIDDLFEDDPQTAQGMDYLDQVRVGIMHPQARQIIDTIRPHIQSVLVNGNDPQAALDAAEQEVNALLERG</sequence>
<dbReference type="AlphaFoldDB" id="A0A9D2J3S2"/>
<reference evidence="2" key="1">
    <citation type="journal article" date="2021" name="PeerJ">
        <title>Extensive microbial diversity within the chicken gut microbiome revealed by metagenomics and culture.</title>
        <authorList>
            <person name="Gilroy R."/>
            <person name="Ravi A."/>
            <person name="Getino M."/>
            <person name="Pursley I."/>
            <person name="Horton D.L."/>
            <person name="Alikhan N.F."/>
            <person name="Baker D."/>
            <person name="Gharbi K."/>
            <person name="Hall N."/>
            <person name="Watson M."/>
            <person name="Adriaenssens E.M."/>
            <person name="Foster-Nyarko E."/>
            <person name="Jarju S."/>
            <person name="Secka A."/>
            <person name="Antonio M."/>
            <person name="Oren A."/>
            <person name="Chaudhuri R.R."/>
            <person name="La Ragione R."/>
            <person name="Hildebrand F."/>
            <person name="Pallen M.J."/>
        </authorList>
    </citation>
    <scope>NUCLEOTIDE SEQUENCE</scope>
    <source>
        <strain evidence="2">ChiGjej4B4-7305</strain>
    </source>
</reference>
<evidence type="ECO:0000313" key="3">
    <source>
        <dbReference type="Proteomes" id="UP000824037"/>
    </source>
</evidence>
<dbReference type="Pfam" id="PF13416">
    <property type="entry name" value="SBP_bac_8"/>
    <property type="match status" value="1"/>
</dbReference>
<dbReference type="PANTHER" id="PTHR43649">
    <property type="entry name" value="ARABINOSE-BINDING PROTEIN-RELATED"/>
    <property type="match status" value="1"/>
</dbReference>
<dbReference type="CDD" id="cd13585">
    <property type="entry name" value="PBP2_TMBP_like"/>
    <property type="match status" value="1"/>
</dbReference>